<dbReference type="Proteomes" id="UP001163821">
    <property type="component" value="Unassembled WGS sequence"/>
</dbReference>
<gene>
    <name evidence="1" type="ORF">N2K84_18695</name>
</gene>
<accession>A0AA41YEX3</accession>
<dbReference type="AlphaFoldDB" id="A0AA41YEX3"/>
<evidence type="ECO:0000313" key="1">
    <source>
        <dbReference type="EMBL" id="MCW0484767.1"/>
    </source>
</evidence>
<organism evidence="1 2">
    <name type="scientific">Gaoshiqia sediminis</name>
    <dbReference type="NCBI Taxonomy" id="2986998"/>
    <lineage>
        <taxon>Bacteria</taxon>
        <taxon>Pseudomonadati</taxon>
        <taxon>Bacteroidota</taxon>
        <taxon>Bacteroidia</taxon>
        <taxon>Marinilabiliales</taxon>
        <taxon>Prolixibacteraceae</taxon>
        <taxon>Gaoshiqia</taxon>
    </lineage>
</organism>
<name>A0AA41YEX3_9BACT</name>
<evidence type="ECO:0008006" key="3">
    <source>
        <dbReference type="Google" id="ProtNLM"/>
    </source>
</evidence>
<proteinExistence type="predicted"/>
<evidence type="ECO:0000313" key="2">
    <source>
        <dbReference type="Proteomes" id="UP001163821"/>
    </source>
</evidence>
<protein>
    <recommendedName>
        <fullName evidence="3">PH domain-containing protein</fullName>
    </recommendedName>
</protein>
<dbReference type="EMBL" id="JAPAAF010000050">
    <property type="protein sequence ID" value="MCW0484767.1"/>
    <property type="molecule type" value="Genomic_DNA"/>
</dbReference>
<keyword evidence="2" id="KW-1185">Reference proteome</keyword>
<comment type="caution">
    <text evidence="1">The sequence shown here is derived from an EMBL/GenBank/DDBJ whole genome shotgun (WGS) entry which is preliminary data.</text>
</comment>
<sequence>MLLTVTQSRIDRPLGIGNLIIYSSDKTTPVFRMQAIPKPEETCTVLRALVERNRREKHVFEVD</sequence>
<reference evidence="1" key="1">
    <citation type="submission" date="2022-10" db="EMBL/GenBank/DDBJ databases">
        <title>Gaoshiqiia sediminis gen. nov., sp. nov., isolated from coastal sediment.</title>
        <authorList>
            <person name="Yu W.X."/>
            <person name="Mu D.S."/>
            <person name="Du J.Z."/>
            <person name="Liang Y.Q."/>
        </authorList>
    </citation>
    <scope>NUCLEOTIDE SEQUENCE</scope>
    <source>
        <strain evidence="1">A06</strain>
    </source>
</reference>